<evidence type="ECO:0000256" key="2">
    <source>
        <dbReference type="ARBA" id="ARBA00009409"/>
    </source>
</evidence>
<comment type="cofactor">
    <cofactor evidence="15">
        <name>Zn(2+)</name>
        <dbReference type="ChEBI" id="CHEBI:29105"/>
    </cofactor>
    <text evidence="15">Binds 1 zinc ion per subunit.</text>
</comment>
<feature type="active site" description="Schiff-base intermediate with DNA" evidence="15">
    <location>
        <position position="17"/>
    </location>
</feature>
<organism evidence="18 19">
    <name type="scientific">Enhydrobacter aerosaccus</name>
    <dbReference type="NCBI Taxonomy" id="225324"/>
    <lineage>
        <taxon>Bacteria</taxon>
        <taxon>Pseudomonadati</taxon>
        <taxon>Pseudomonadota</taxon>
        <taxon>Alphaproteobacteria</taxon>
        <taxon>Hyphomicrobiales</taxon>
        <taxon>Enhydrobacter</taxon>
    </lineage>
</organism>
<dbReference type="Proteomes" id="UP000190092">
    <property type="component" value="Unassembled WGS sequence"/>
</dbReference>
<evidence type="ECO:0000256" key="1">
    <source>
        <dbReference type="ARBA" id="ARBA00001668"/>
    </source>
</evidence>
<keyword evidence="9 15" id="KW-0238">DNA-binding</keyword>
<dbReference type="InterPro" id="IPR000214">
    <property type="entry name" value="Znf_DNA_glyclase/AP_lyase"/>
</dbReference>
<dbReference type="FunFam" id="1.10.8.50:FF:000003">
    <property type="entry name" value="Formamidopyrimidine-DNA glycosylase"/>
    <property type="match status" value="1"/>
</dbReference>
<feature type="active site" description="Proton donor; for delta-elimination activity" evidence="15">
    <location>
        <position position="284"/>
    </location>
</feature>
<keyword evidence="7 15" id="KW-0378">Hydrolase</keyword>
<dbReference type="CDD" id="cd20335">
    <property type="entry name" value="BRcat_RBR"/>
    <property type="match status" value="1"/>
</dbReference>
<dbReference type="SUPFAM" id="SSF81624">
    <property type="entry name" value="N-terminal domain of MutM-like DNA repair proteins"/>
    <property type="match status" value="1"/>
</dbReference>
<keyword evidence="6 15" id="KW-0863">Zinc-finger</keyword>
<dbReference type="STRING" id="225324.SAMN02745126_03040"/>
<comment type="function">
    <text evidence="15">Involved in base excision repair of DNA damaged by oxidation or by mutagenic agents. Acts as DNA glycosylase that recognizes and removes damaged bases. Has a preference for oxidized purines, such as 7,8-dihydro-8-oxoguanine (8-oxoG). Has AP (apurinic/apyrimidinic) lyase activity and introduces nicks in the DNA strand. Cleaves the DNA backbone by beta-delta elimination to generate a single-strand break at the site of the removed base with both 3'- and 5'-phosphates.</text>
</comment>
<keyword evidence="5 15" id="KW-0227">DNA damage</keyword>
<evidence type="ECO:0000256" key="3">
    <source>
        <dbReference type="ARBA" id="ARBA00011245"/>
    </source>
</evidence>
<reference evidence="19" key="1">
    <citation type="submission" date="2017-02" db="EMBL/GenBank/DDBJ databases">
        <authorList>
            <person name="Varghese N."/>
            <person name="Submissions S."/>
        </authorList>
    </citation>
    <scope>NUCLEOTIDE SEQUENCE [LARGE SCALE GENOMIC DNA]</scope>
    <source>
        <strain evidence="19">ATCC 27094</strain>
    </source>
</reference>
<evidence type="ECO:0000256" key="14">
    <source>
        <dbReference type="ARBA" id="ARBA00044632"/>
    </source>
</evidence>
<keyword evidence="10 15" id="KW-0234">DNA repair</keyword>
<gene>
    <name evidence="15" type="primary">mutM</name>
    <name evidence="15" type="synonym">fpg</name>
    <name evidence="18" type="ORF">SAMN02745126_03040</name>
</gene>
<dbReference type="Gene3D" id="1.10.8.50">
    <property type="match status" value="1"/>
</dbReference>
<dbReference type="PROSITE" id="PS51066">
    <property type="entry name" value="ZF_FPG_2"/>
    <property type="match status" value="1"/>
</dbReference>
<dbReference type="GO" id="GO:0140078">
    <property type="term" value="F:class I DNA-(apurinic or apyrimidinic site) endonuclease activity"/>
    <property type="evidence" value="ECO:0007669"/>
    <property type="project" value="UniProtKB-EC"/>
</dbReference>
<keyword evidence="12 15" id="KW-0511">Multifunctional enzyme</keyword>
<dbReference type="PANTHER" id="PTHR22993">
    <property type="entry name" value="FORMAMIDOPYRIMIDINE-DNA GLYCOSYLASE"/>
    <property type="match status" value="1"/>
</dbReference>
<sequence>MSALAALFSDSVRLDMPELPEVETVRRGVIPRMVGHRILKLQQRRRDLRVPLPQRFAERVEGRTVRAIDRRAKYLLIRLDDGQTLIVHLGMSGRMTLHDAKSATEHPLGRHDHVVIDMDDGWQIRFNDARRFGLMLLMPDESVSRHKLFKDLGPEPLDATFSGNALAARLKGKRTSIKAALLDQRTLVGIGNIYACEALFLAGISPRRMSDSVQKQRADRLVAALKEVLLRSIDDGGSTLRDHIQPGGELGYFQTRFKVYDRAGAPCPTPGCGHVIKRLVQGGRSTFYCAHCQR</sequence>
<dbReference type="InterPro" id="IPR015887">
    <property type="entry name" value="DNA_glyclase_Znf_dom_DNA_BS"/>
</dbReference>
<feature type="active site" description="Proton donor; for beta-elimination activity" evidence="15">
    <location>
        <position position="73"/>
    </location>
</feature>
<feature type="domain" description="FPG-type" evidence="16">
    <location>
        <begin position="258"/>
        <end position="294"/>
    </location>
</feature>
<dbReference type="Pfam" id="PF01149">
    <property type="entry name" value="Fapy_DNA_glyco"/>
    <property type="match status" value="1"/>
</dbReference>
<dbReference type="EC" id="4.2.99.18" evidence="15"/>
<evidence type="ECO:0000259" key="16">
    <source>
        <dbReference type="PROSITE" id="PS51066"/>
    </source>
</evidence>
<evidence type="ECO:0000256" key="13">
    <source>
        <dbReference type="ARBA" id="ARBA00023295"/>
    </source>
</evidence>
<keyword evidence="13 15" id="KW-0326">Glycosidase</keyword>
<evidence type="ECO:0000256" key="12">
    <source>
        <dbReference type="ARBA" id="ARBA00023268"/>
    </source>
</evidence>
<dbReference type="Pfam" id="PF06827">
    <property type="entry name" value="zf-FPG_IleRS"/>
    <property type="match status" value="1"/>
</dbReference>
<dbReference type="SMART" id="SM00898">
    <property type="entry name" value="Fapy_DNA_glyco"/>
    <property type="match status" value="1"/>
</dbReference>
<dbReference type="PROSITE" id="PS51068">
    <property type="entry name" value="FPG_CAT"/>
    <property type="match status" value="1"/>
</dbReference>
<keyword evidence="8 15" id="KW-0862">Zinc</keyword>
<evidence type="ECO:0000256" key="5">
    <source>
        <dbReference type="ARBA" id="ARBA00022763"/>
    </source>
</evidence>
<feature type="binding site" evidence="15">
    <location>
        <position position="130"/>
    </location>
    <ligand>
        <name>DNA</name>
        <dbReference type="ChEBI" id="CHEBI:16991"/>
    </ligand>
</feature>
<evidence type="ECO:0000256" key="6">
    <source>
        <dbReference type="ARBA" id="ARBA00022771"/>
    </source>
</evidence>
<evidence type="ECO:0000256" key="8">
    <source>
        <dbReference type="ARBA" id="ARBA00022833"/>
    </source>
</evidence>
<dbReference type="CDD" id="cd08966">
    <property type="entry name" value="EcFpg-like_N"/>
    <property type="match status" value="1"/>
</dbReference>
<dbReference type="NCBIfam" id="NF002211">
    <property type="entry name" value="PRK01103.1"/>
    <property type="match status" value="1"/>
</dbReference>
<evidence type="ECO:0000256" key="7">
    <source>
        <dbReference type="ARBA" id="ARBA00022801"/>
    </source>
</evidence>
<feature type="domain" description="Formamidopyrimidine-DNA glycosylase catalytic" evidence="17">
    <location>
        <begin position="17"/>
        <end position="133"/>
    </location>
</feature>
<dbReference type="InterPro" id="IPR012319">
    <property type="entry name" value="FPG_cat"/>
</dbReference>
<dbReference type="AlphaFoldDB" id="A0A1T4PVR7"/>
<dbReference type="Pfam" id="PF06831">
    <property type="entry name" value="H2TH"/>
    <property type="match status" value="1"/>
</dbReference>
<dbReference type="InterPro" id="IPR015886">
    <property type="entry name" value="H2TH_FPG"/>
</dbReference>
<name>A0A1T4PVR7_9HYPH</name>
<evidence type="ECO:0000313" key="19">
    <source>
        <dbReference type="Proteomes" id="UP000190092"/>
    </source>
</evidence>
<dbReference type="SUPFAM" id="SSF57716">
    <property type="entry name" value="Glucocorticoid receptor-like (DNA-binding domain)"/>
    <property type="match status" value="1"/>
</dbReference>
<evidence type="ECO:0000256" key="15">
    <source>
        <dbReference type="HAMAP-Rule" id="MF_00103"/>
    </source>
</evidence>
<dbReference type="EC" id="3.2.2.23" evidence="15"/>
<feature type="binding site" evidence="15">
    <location>
        <position position="173"/>
    </location>
    <ligand>
        <name>DNA</name>
        <dbReference type="ChEBI" id="CHEBI:16991"/>
    </ligand>
</feature>
<proteinExistence type="inferred from homology"/>
<dbReference type="GO" id="GO:0034039">
    <property type="term" value="F:8-oxo-7,8-dihydroguanine DNA N-glycosylase activity"/>
    <property type="evidence" value="ECO:0007669"/>
    <property type="project" value="TreeGrafter"/>
</dbReference>
<dbReference type="GO" id="GO:0006284">
    <property type="term" value="P:base-excision repair"/>
    <property type="evidence" value="ECO:0007669"/>
    <property type="project" value="InterPro"/>
</dbReference>
<keyword evidence="11 15" id="KW-0456">Lyase</keyword>
<dbReference type="PROSITE" id="PS01242">
    <property type="entry name" value="ZF_FPG_1"/>
    <property type="match status" value="1"/>
</dbReference>
<dbReference type="GO" id="GO:0003684">
    <property type="term" value="F:damaged DNA binding"/>
    <property type="evidence" value="ECO:0007669"/>
    <property type="project" value="InterPro"/>
</dbReference>
<dbReference type="PANTHER" id="PTHR22993:SF9">
    <property type="entry name" value="FORMAMIDOPYRIMIDINE-DNA GLYCOSYLASE"/>
    <property type="match status" value="1"/>
</dbReference>
<dbReference type="SUPFAM" id="SSF46946">
    <property type="entry name" value="S13-like H2TH domain"/>
    <property type="match status" value="1"/>
</dbReference>
<accession>A0A1T4PVR7</accession>
<protein>
    <recommendedName>
        <fullName evidence="15">Formamidopyrimidine-DNA glycosylase</fullName>
        <shortName evidence="15">Fapy-DNA glycosylase</shortName>
        <ecNumber evidence="15">3.2.2.23</ecNumber>
    </recommendedName>
    <alternativeName>
        <fullName evidence="15">DNA-(apurinic or apyrimidinic site) lyase MutM</fullName>
        <shortName evidence="15">AP lyase MutM</shortName>
        <ecNumber evidence="15">4.2.99.18</ecNumber>
    </alternativeName>
</protein>
<dbReference type="Gene3D" id="3.20.190.10">
    <property type="entry name" value="MutM-like, N-terminal"/>
    <property type="match status" value="1"/>
</dbReference>
<comment type="similarity">
    <text evidence="2 15">Belongs to the FPG family.</text>
</comment>
<dbReference type="InterPro" id="IPR010663">
    <property type="entry name" value="Znf_FPG/IleRS"/>
</dbReference>
<evidence type="ECO:0000256" key="10">
    <source>
        <dbReference type="ARBA" id="ARBA00023204"/>
    </source>
</evidence>
<dbReference type="GO" id="GO:0008270">
    <property type="term" value="F:zinc ion binding"/>
    <property type="evidence" value="ECO:0007669"/>
    <property type="project" value="UniProtKB-UniRule"/>
</dbReference>
<keyword evidence="19" id="KW-1185">Reference proteome</keyword>
<feature type="binding site" evidence="15">
    <location>
        <position position="111"/>
    </location>
    <ligand>
        <name>DNA</name>
        <dbReference type="ChEBI" id="CHEBI:16991"/>
    </ligand>
</feature>
<dbReference type="InterPro" id="IPR020629">
    <property type="entry name" value="FPG_Glyclase"/>
</dbReference>
<comment type="catalytic activity">
    <reaction evidence="1 15">
        <text>Hydrolysis of DNA containing ring-opened 7-methylguanine residues, releasing 2,6-diamino-4-hydroxy-5-(N-methyl)formamidopyrimidine.</text>
        <dbReference type="EC" id="3.2.2.23"/>
    </reaction>
</comment>
<feature type="active site" description="Proton donor" evidence="15">
    <location>
        <position position="18"/>
    </location>
</feature>
<evidence type="ECO:0000256" key="11">
    <source>
        <dbReference type="ARBA" id="ARBA00023239"/>
    </source>
</evidence>
<comment type="subunit">
    <text evidence="3 15">Monomer.</text>
</comment>
<evidence type="ECO:0000256" key="4">
    <source>
        <dbReference type="ARBA" id="ARBA00022723"/>
    </source>
</evidence>
<evidence type="ECO:0000256" key="9">
    <source>
        <dbReference type="ARBA" id="ARBA00023125"/>
    </source>
</evidence>
<evidence type="ECO:0000313" key="18">
    <source>
        <dbReference type="EMBL" id="SJZ95650.1"/>
    </source>
</evidence>
<dbReference type="InterPro" id="IPR035937">
    <property type="entry name" value="FPG_N"/>
</dbReference>
<dbReference type="EMBL" id="FUWJ01000002">
    <property type="protein sequence ID" value="SJZ95650.1"/>
    <property type="molecule type" value="Genomic_DNA"/>
</dbReference>
<dbReference type="InterPro" id="IPR010979">
    <property type="entry name" value="Ribosomal_uS13-like_H2TH"/>
</dbReference>
<dbReference type="SMART" id="SM01232">
    <property type="entry name" value="H2TH"/>
    <property type="match status" value="1"/>
</dbReference>
<comment type="catalytic activity">
    <reaction evidence="14 15">
        <text>2'-deoxyribonucleotide-(2'-deoxyribose 5'-phosphate)-2'-deoxyribonucleotide-DNA = a 3'-end 2'-deoxyribonucleotide-(2,3-dehydro-2,3-deoxyribose 5'-phosphate)-DNA + a 5'-end 5'-phospho-2'-deoxyribonucleoside-DNA + H(+)</text>
        <dbReference type="Rhea" id="RHEA:66592"/>
        <dbReference type="Rhea" id="RHEA-COMP:13180"/>
        <dbReference type="Rhea" id="RHEA-COMP:16897"/>
        <dbReference type="Rhea" id="RHEA-COMP:17067"/>
        <dbReference type="ChEBI" id="CHEBI:15378"/>
        <dbReference type="ChEBI" id="CHEBI:136412"/>
        <dbReference type="ChEBI" id="CHEBI:157695"/>
        <dbReference type="ChEBI" id="CHEBI:167181"/>
        <dbReference type="EC" id="4.2.99.18"/>
    </reaction>
</comment>
<evidence type="ECO:0000259" key="17">
    <source>
        <dbReference type="PROSITE" id="PS51068"/>
    </source>
</evidence>
<dbReference type="HAMAP" id="MF_00103">
    <property type="entry name" value="Fapy_DNA_glycosyl"/>
    <property type="match status" value="1"/>
</dbReference>
<keyword evidence="4 15" id="KW-0479">Metal-binding</keyword>
<dbReference type="NCBIfam" id="TIGR00577">
    <property type="entry name" value="fpg"/>
    <property type="match status" value="1"/>
</dbReference>